<dbReference type="EMBL" id="QYUL01000001">
    <property type="protein sequence ID" value="RJF85128.1"/>
    <property type="molecule type" value="Genomic_DNA"/>
</dbReference>
<comment type="caution">
    <text evidence="8">The sequence shown here is derived from an EMBL/GenBank/DDBJ whole genome shotgun (WGS) entry which is preliminary data.</text>
</comment>
<name>A0A418W586_9PROT</name>
<dbReference type="OrthoDB" id="9807403at2"/>
<keyword evidence="3 6" id="KW-0547">Nucleotide-binding</keyword>
<dbReference type="Pfam" id="PF01171">
    <property type="entry name" value="ATP_bind_3"/>
    <property type="match status" value="1"/>
</dbReference>
<evidence type="ECO:0000256" key="1">
    <source>
        <dbReference type="ARBA" id="ARBA00022598"/>
    </source>
</evidence>
<evidence type="ECO:0000313" key="8">
    <source>
        <dbReference type="EMBL" id="RJF85128.1"/>
    </source>
</evidence>
<dbReference type="GO" id="GO:0032267">
    <property type="term" value="F:tRNA(Ile)-lysidine synthase activity"/>
    <property type="evidence" value="ECO:0007669"/>
    <property type="project" value="UniProtKB-EC"/>
</dbReference>
<feature type="domain" description="tRNA(Ile)-lysidine/2-thiocytidine synthase N-terminal" evidence="7">
    <location>
        <begin position="13"/>
        <end position="191"/>
    </location>
</feature>
<comment type="domain">
    <text evidence="6">The N-terminal region contains the highly conserved SGGXDS motif, predicted to be a P-loop motif involved in ATP binding.</text>
</comment>
<evidence type="ECO:0000256" key="5">
    <source>
        <dbReference type="ARBA" id="ARBA00048539"/>
    </source>
</evidence>
<dbReference type="InterPro" id="IPR012094">
    <property type="entry name" value="tRNA_Ile_lys_synt"/>
</dbReference>
<evidence type="ECO:0000313" key="9">
    <source>
        <dbReference type="Proteomes" id="UP000283458"/>
    </source>
</evidence>
<reference evidence="8 9" key="1">
    <citation type="submission" date="2018-09" db="EMBL/GenBank/DDBJ databases">
        <authorList>
            <person name="Zhu H."/>
        </authorList>
    </citation>
    <scope>NUCLEOTIDE SEQUENCE [LARGE SCALE GENOMIC DNA]</scope>
    <source>
        <strain evidence="8 9">K2W22B-5</strain>
    </source>
</reference>
<proteinExistence type="inferred from homology"/>
<evidence type="ECO:0000256" key="2">
    <source>
        <dbReference type="ARBA" id="ARBA00022694"/>
    </source>
</evidence>
<dbReference type="Gene3D" id="3.40.50.620">
    <property type="entry name" value="HUPs"/>
    <property type="match status" value="1"/>
</dbReference>
<comment type="catalytic activity">
    <reaction evidence="5 6">
        <text>cytidine(34) in tRNA(Ile2) + L-lysine + ATP = lysidine(34) in tRNA(Ile2) + AMP + diphosphate + H(+)</text>
        <dbReference type="Rhea" id="RHEA:43744"/>
        <dbReference type="Rhea" id="RHEA-COMP:10625"/>
        <dbReference type="Rhea" id="RHEA-COMP:10670"/>
        <dbReference type="ChEBI" id="CHEBI:15378"/>
        <dbReference type="ChEBI" id="CHEBI:30616"/>
        <dbReference type="ChEBI" id="CHEBI:32551"/>
        <dbReference type="ChEBI" id="CHEBI:33019"/>
        <dbReference type="ChEBI" id="CHEBI:82748"/>
        <dbReference type="ChEBI" id="CHEBI:83665"/>
        <dbReference type="ChEBI" id="CHEBI:456215"/>
        <dbReference type="EC" id="6.3.4.19"/>
    </reaction>
</comment>
<comment type="similarity">
    <text evidence="6">Belongs to the tRNA(Ile)-lysidine synthase family.</text>
</comment>
<dbReference type="EC" id="6.3.4.19" evidence="6"/>
<dbReference type="Proteomes" id="UP000283458">
    <property type="component" value="Unassembled WGS sequence"/>
</dbReference>
<dbReference type="SUPFAM" id="SSF52402">
    <property type="entry name" value="Adenine nucleotide alpha hydrolases-like"/>
    <property type="match status" value="1"/>
</dbReference>
<organism evidence="8 9">
    <name type="scientific">Azospirillum cavernae</name>
    <dbReference type="NCBI Taxonomy" id="2320860"/>
    <lineage>
        <taxon>Bacteria</taxon>
        <taxon>Pseudomonadati</taxon>
        <taxon>Pseudomonadota</taxon>
        <taxon>Alphaproteobacteria</taxon>
        <taxon>Rhodospirillales</taxon>
        <taxon>Azospirillaceae</taxon>
        <taxon>Azospirillum</taxon>
    </lineage>
</organism>
<feature type="binding site" evidence="6">
    <location>
        <begin position="18"/>
        <end position="23"/>
    </location>
    <ligand>
        <name>ATP</name>
        <dbReference type="ChEBI" id="CHEBI:30616"/>
    </ligand>
</feature>
<dbReference type="InterPro" id="IPR012795">
    <property type="entry name" value="tRNA_Ile_lys_synt_N"/>
</dbReference>
<evidence type="ECO:0000256" key="4">
    <source>
        <dbReference type="ARBA" id="ARBA00022840"/>
    </source>
</evidence>
<keyword evidence="2 6" id="KW-0819">tRNA processing</keyword>
<comment type="subcellular location">
    <subcellularLocation>
        <location evidence="6">Cytoplasm</location>
    </subcellularLocation>
</comment>
<dbReference type="GO" id="GO:0005524">
    <property type="term" value="F:ATP binding"/>
    <property type="evidence" value="ECO:0007669"/>
    <property type="project" value="UniProtKB-UniRule"/>
</dbReference>
<dbReference type="InterPro" id="IPR014729">
    <property type="entry name" value="Rossmann-like_a/b/a_fold"/>
</dbReference>
<dbReference type="GO" id="GO:0006400">
    <property type="term" value="P:tRNA modification"/>
    <property type="evidence" value="ECO:0007669"/>
    <property type="project" value="UniProtKB-UniRule"/>
</dbReference>
<dbReference type="NCBIfam" id="TIGR02432">
    <property type="entry name" value="lysidine_TilS_N"/>
    <property type="match status" value="1"/>
</dbReference>
<keyword evidence="1 6" id="KW-0436">Ligase</keyword>
<evidence type="ECO:0000259" key="7">
    <source>
        <dbReference type="Pfam" id="PF01171"/>
    </source>
</evidence>
<comment type="function">
    <text evidence="6">Ligates lysine onto the cytidine present at position 34 of the AUA codon-specific tRNA(Ile) that contains the anticodon CAU, in an ATP-dependent manner. Cytidine is converted to lysidine, thus changing the amino acid specificity of the tRNA from methionine to isoleucine.</text>
</comment>
<dbReference type="GO" id="GO:0005737">
    <property type="term" value="C:cytoplasm"/>
    <property type="evidence" value="ECO:0007669"/>
    <property type="project" value="UniProtKB-SubCell"/>
</dbReference>
<dbReference type="InterPro" id="IPR011063">
    <property type="entry name" value="TilS/TtcA_N"/>
</dbReference>
<gene>
    <name evidence="6 8" type="primary">tilS</name>
    <name evidence="8" type="ORF">D3877_03465</name>
</gene>
<sequence length="430" mass="45836">MARLGGFESAPRLAVGVSGGGDSLALTLLLHRWATERGGALLALTVDHALRPESAAEAAGVAQTMARIGVPHRVLRWEGEKPHAGLQAAAREARHRLLIAACVEAGVLHLALAHNQEDQAETLLLRLSRGSGVDGLAGMAPSRSAGPIRLIRPCLDLPHERLLATCRAAGLDWVEDPSNQNPRFARARLRAVGALLADEGLTAERLAETARRAARARAALDRATADLLAVAASLRPEGWIRLDPAPVMDAPEEIALRALTRCLTVVGGGARPIRDAAVERLYGELRTGLERGRTLAGCRALRRRGAVLIAREAEAATDRRVVAPGECVWWDRRFTVAPSAARRSPVEVARLGVSGWSRVVAEKPELRRLDLHATVRETLPGLWSDGRLLAVPTLGFAGDDQPMTDHVRFSPALPLAGPAFPVVLASGGII</sequence>
<dbReference type="HAMAP" id="MF_01161">
    <property type="entry name" value="tRNA_Ile_lys_synt"/>
    <property type="match status" value="1"/>
</dbReference>
<evidence type="ECO:0000256" key="3">
    <source>
        <dbReference type="ARBA" id="ARBA00022741"/>
    </source>
</evidence>
<evidence type="ECO:0000256" key="6">
    <source>
        <dbReference type="HAMAP-Rule" id="MF_01161"/>
    </source>
</evidence>
<keyword evidence="4 6" id="KW-0067">ATP-binding</keyword>
<dbReference type="CDD" id="cd01992">
    <property type="entry name" value="TilS_N"/>
    <property type="match status" value="1"/>
</dbReference>
<keyword evidence="6" id="KW-0963">Cytoplasm</keyword>
<protein>
    <recommendedName>
        <fullName evidence="6">tRNA(Ile)-lysidine synthase</fullName>
        <ecNumber evidence="6">6.3.4.19</ecNumber>
    </recommendedName>
    <alternativeName>
        <fullName evidence="6">tRNA(Ile)-2-lysyl-cytidine synthase</fullName>
    </alternativeName>
    <alternativeName>
        <fullName evidence="6">tRNA(Ile)-lysidine synthetase</fullName>
    </alternativeName>
</protein>
<dbReference type="PANTHER" id="PTHR43033:SF5">
    <property type="entry name" value="TRNA(ILE)-LYSIDINE SYNTHETASE"/>
    <property type="match status" value="1"/>
</dbReference>
<dbReference type="AlphaFoldDB" id="A0A418W586"/>
<accession>A0A418W586</accession>
<dbReference type="PANTHER" id="PTHR43033">
    <property type="entry name" value="TRNA(ILE)-LYSIDINE SYNTHASE-RELATED"/>
    <property type="match status" value="1"/>
</dbReference>
<keyword evidence="9" id="KW-1185">Reference proteome</keyword>